<dbReference type="Pfam" id="PF08448">
    <property type="entry name" value="PAS_4"/>
    <property type="match status" value="1"/>
</dbReference>
<dbReference type="InterPro" id="IPR013656">
    <property type="entry name" value="PAS_4"/>
</dbReference>
<protein>
    <recommendedName>
        <fullName evidence="3">histidine kinase</fullName>
        <ecNumber evidence="3">2.7.13.3</ecNumber>
    </recommendedName>
</protein>
<dbReference type="GO" id="GO:0005524">
    <property type="term" value="F:ATP binding"/>
    <property type="evidence" value="ECO:0007669"/>
    <property type="project" value="UniProtKB-KW"/>
</dbReference>
<dbReference type="EC" id="2.7.13.3" evidence="3"/>
<evidence type="ECO:0000256" key="5">
    <source>
        <dbReference type="ARBA" id="ARBA00022679"/>
    </source>
</evidence>
<dbReference type="Pfam" id="PF02518">
    <property type="entry name" value="HATPase_c"/>
    <property type="match status" value="1"/>
</dbReference>
<reference evidence="11" key="1">
    <citation type="submission" date="2016-09" db="EMBL/GenBank/DDBJ databases">
        <authorList>
            <person name="Capua I."/>
            <person name="De Benedictis P."/>
            <person name="Joannis T."/>
            <person name="Lombin L.H."/>
            <person name="Cattoli G."/>
        </authorList>
    </citation>
    <scope>NUCLEOTIDE SEQUENCE</scope>
    <source>
        <strain evidence="11">B9</strain>
    </source>
</reference>
<dbReference type="CDD" id="cd00075">
    <property type="entry name" value="HATPase"/>
    <property type="match status" value="1"/>
</dbReference>
<keyword evidence="6" id="KW-0547">Nucleotide-binding</keyword>
<dbReference type="SUPFAM" id="SSF55874">
    <property type="entry name" value="ATPase domain of HSP90 chaperone/DNA topoisomerase II/histidine kinase"/>
    <property type="match status" value="1"/>
</dbReference>
<dbReference type="SUPFAM" id="SSF47384">
    <property type="entry name" value="Homodimeric domain of signal transducing histidine kinase"/>
    <property type="match status" value="1"/>
</dbReference>
<feature type="domain" description="Histidine kinase" evidence="10">
    <location>
        <begin position="241"/>
        <end position="462"/>
    </location>
</feature>
<comment type="subcellular location">
    <subcellularLocation>
        <location evidence="2">Cell inner membrane</location>
        <topology evidence="2">Multi-pass membrane protein</topology>
    </subcellularLocation>
</comment>
<dbReference type="EMBL" id="FMSH01000500">
    <property type="protein sequence ID" value="SCU98634.1"/>
    <property type="molecule type" value="Genomic_DNA"/>
</dbReference>
<evidence type="ECO:0000256" key="8">
    <source>
        <dbReference type="ARBA" id="ARBA00022840"/>
    </source>
</evidence>
<dbReference type="Gene3D" id="3.30.565.10">
    <property type="entry name" value="Histidine kinase-like ATPase, C-terminal domain"/>
    <property type="match status" value="1"/>
</dbReference>
<accession>A0A1K0IQP8</accession>
<evidence type="ECO:0000256" key="2">
    <source>
        <dbReference type="ARBA" id="ARBA00004429"/>
    </source>
</evidence>
<organism evidence="11">
    <name type="scientific">Cupriavidus necator</name>
    <name type="common">Alcaligenes eutrophus</name>
    <name type="synonym">Ralstonia eutropha</name>
    <dbReference type="NCBI Taxonomy" id="106590"/>
    <lineage>
        <taxon>Bacteria</taxon>
        <taxon>Pseudomonadati</taxon>
        <taxon>Pseudomonadota</taxon>
        <taxon>Betaproteobacteria</taxon>
        <taxon>Burkholderiales</taxon>
        <taxon>Burkholderiaceae</taxon>
        <taxon>Cupriavidus</taxon>
    </lineage>
</organism>
<evidence type="ECO:0000259" key="10">
    <source>
        <dbReference type="PROSITE" id="PS50109"/>
    </source>
</evidence>
<dbReference type="PANTHER" id="PTHR42878:SF7">
    <property type="entry name" value="SENSOR HISTIDINE KINASE GLRK"/>
    <property type="match status" value="1"/>
</dbReference>
<keyword evidence="5 11" id="KW-0808">Transferase</keyword>
<dbReference type="Gene3D" id="1.10.287.130">
    <property type="match status" value="1"/>
</dbReference>
<dbReference type="InterPro" id="IPR003594">
    <property type="entry name" value="HATPase_dom"/>
</dbReference>
<proteinExistence type="predicted"/>
<dbReference type="PROSITE" id="PS50109">
    <property type="entry name" value="HIS_KIN"/>
    <property type="match status" value="1"/>
</dbReference>
<dbReference type="SMART" id="SM00387">
    <property type="entry name" value="HATPase_c"/>
    <property type="match status" value="1"/>
</dbReference>
<evidence type="ECO:0000313" key="11">
    <source>
        <dbReference type="EMBL" id="SCU98634.1"/>
    </source>
</evidence>
<dbReference type="SMART" id="SM00388">
    <property type="entry name" value="HisKA"/>
    <property type="match status" value="1"/>
</dbReference>
<comment type="catalytic activity">
    <reaction evidence="1">
        <text>ATP + protein L-histidine = ADP + protein N-phospho-L-histidine.</text>
        <dbReference type="EC" id="2.7.13.3"/>
    </reaction>
</comment>
<dbReference type="InterPro" id="IPR036097">
    <property type="entry name" value="HisK_dim/P_sf"/>
</dbReference>
<keyword evidence="7 11" id="KW-0418">Kinase</keyword>
<evidence type="ECO:0000256" key="6">
    <source>
        <dbReference type="ARBA" id="ARBA00022741"/>
    </source>
</evidence>
<keyword evidence="8" id="KW-0067">ATP-binding</keyword>
<gene>
    <name evidence="11" type="ORF">CNECB9_5490018</name>
</gene>
<dbReference type="Gene3D" id="3.30.450.20">
    <property type="entry name" value="PAS domain"/>
    <property type="match status" value="1"/>
</dbReference>
<dbReference type="AlphaFoldDB" id="A0A1K0IQP8"/>
<dbReference type="GO" id="GO:0000155">
    <property type="term" value="F:phosphorelay sensor kinase activity"/>
    <property type="evidence" value="ECO:0007669"/>
    <property type="project" value="InterPro"/>
</dbReference>
<dbReference type="InterPro" id="IPR050351">
    <property type="entry name" value="BphY/WalK/GraS-like"/>
</dbReference>
<name>A0A1K0IQP8_CUPNE</name>
<evidence type="ECO:0000256" key="7">
    <source>
        <dbReference type="ARBA" id="ARBA00022777"/>
    </source>
</evidence>
<dbReference type="InterPro" id="IPR036890">
    <property type="entry name" value="HATPase_C_sf"/>
</dbReference>
<dbReference type="InterPro" id="IPR004358">
    <property type="entry name" value="Sig_transdc_His_kin-like_C"/>
</dbReference>
<evidence type="ECO:0000256" key="4">
    <source>
        <dbReference type="ARBA" id="ARBA00022553"/>
    </source>
</evidence>
<dbReference type="PANTHER" id="PTHR42878">
    <property type="entry name" value="TWO-COMPONENT HISTIDINE KINASE"/>
    <property type="match status" value="1"/>
</dbReference>
<dbReference type="InterPro" id="IPR003661">
    <property type="entry name" value="HisK_dim/P_dom"/>
</dbReference>
<sequence length="462" mass="48773">MATGLLLAALLGGSLLLLALARLWFAPAAAALGCVLFYPLWSWLRQEAALRFLTDELARLEREPGLIAAPRHTGATLDSRMRAVYGMSAQLRGMSRFLSDGLESLPDATAICDLDGGVMLANRRCVALAPAVLDGEPARAPGEAGPPRPAIHALIEAIFPAPAPALAYWQSLHDRYAGARIAPAPVPDGGIEVAGRGDRRYLLHGAPLHAEAGAVAGLIVSVIDITAIRIAERQREQMLRFLSHDMRSPQASILALIELHERRARRDGVAAGDVAADSSVLARIAAHARRTMTLADDFISVARAESKTLAFMEVELGGLVLDATDQLWALAKARDVTLQIDLPDDPAVLQGEPALLARAIANLVSNAIKFSPQGEAVTVSLTREPGSFVVAVQDHGPGLAEADQARLFEPFARLHEGQQGAPEGAGLGLVLVRAVAERHGGKASVRSAVGAGAVFRIELPVA</sequence>
<dbReference type="FunFam" id="3.30.565.10:FF:000006">
    <property type="entry name" value="Sensor histidine kinase WalK"/>
    <property type="match status" value="1"/>
</dbReference>
<keyword evidence="9" id="KW-0902">Two-component regulatory system</keyword>
<keyword evidence="4" id="KW-0597">Phosphoprotein</keyword>
<dbReference type="GO" id="GO:0030295">
    <property type="term" value="F:protein kinase activator activity"/>
    <property type="evidence" value="ECO:0007669"/>
    <property type="project" value="TreeGrafter"/>
</dbReference>
<dbReference type="GO" id="GO:0000156">
    <property type="term" value="F:phosphorelay response regulator activity"/>
    <property type="evidence" value="ECO:0007669"/>
    <property type="project" value="TreeGrafter"/>
</dbReference>
<dbReference type="CDD" id="cd00082">
    <property type="entry name" value="HisKA"/>
    <property type="match status" value="1"/>
</dbReference>
<dbReference type="GO" id="GO:0005886">
    <property type="term" value="C:plasma membrane"/>
    <property type="evidence" value="ECO:0007669"/>
    <property type="project" value="UniProtKB-SubCell"/>
</dbReference>
<evidence type="ECO:0000256" key="1">
    <source>
        <dbReference type="ARBA" id="ARBA00000085"/>
    </source>
</evidence>
<dbReference type="PRINTS" id="PR00344">
    <property type="entry name" value="BCTRLSENSOR"/>
</dbReference>
<evidence type="ECO:0000256" key="9">
    <source>
        <dbReference type="ARBA" id="ARBA00023012"/>
    </source>
</evidence>
<evidence type="ECO:0000256" key="3">
    <source>
        <dbReference type="ARBA" id="ARBA00012438"/>
    </source>
</evidence>
<dbReference type="InterPro" id="IPR005467">
    <property type="entry name" value="His_kinase_dom"/>
</dbReference>
<dbReference type="GO" id="GO:0007234">
    <property type="term" value="P:osmosensory signaling via phosphorelay pathway"/>
    <property type="evidence" value="ECO:0007669"/>
    <property type="project" value="TreeGrafter"/>
</dbReference>